<accession>A0A4Z1SQN9</accession>
<evidence type="ECO:0000256" key="1">
    <source>
        <dbReference type="SAM" id="MobiDB-lite"/>
    </source>
</evidence>
<feature type="region of interest" description="Disordered" evidence="1">
    <location>
        <begin position="265"/>
        <end position="289"/>
    </location>
</feature>
<comment type="caution">
    <text evidence="3">The sequence shown here is derived from an EMBL/GenBank/DDBJ whole genome shotgun (WGS) entry which is preliminary data.</text>
</comment>
<dbReference type="Pfam" id="PF26116">
    <property type="entry name" value="FAM13A"/>
    <property type="match status" value="1"/>
</dbReference>
<evidence type="ECO:0000259" key="2">
    <source>
        <dbReference type="Pfam" id="PF26116"/>
    </source>
</evidence>
<evidence type="ECO:0000313" key="3">
    <source>
        <dbReference type="EMBL" id="TNJ28172.1"/>
    </source>
</evidence>
<sequence length="388" mass="44297">MSLPGDFIRTPLFDKLITTLDTCVRSTVAREAPLIMLSIVEPSARTIPSSKPSTEGISAYMNGCLTDMIARVTKKPVSLVFDRITDSLSSSTKLTPKSVFEHPSLLTETERKDLAQDNELIIAWAAGTIYASYLGKKGRERASHLINKEERLPLCTMHLERCRRSVALLRRAQKIQPINIQTGRPINDRRKVISGFNTTPSAQASSANQEENLQLIRTNRAILKQVLRTFNTEFEACFGREPTRDEKEILRPLYVEYKALKGFLPDGEDDDRPGASKEKSTRTSTTTPSESIILEHVQQVKTTVDEAYRLLQSPWPENQTRLKHFKKEVQKCLFELKERYESTHTEVTSYKANFGRYPGDLQSKWSQPCVDTYHLLYNVYDRIKKHLD</sequence>
<gene>
    <name evidence="3" type="ORF">GMRT_15248</name>
</gene>
<dbReference type="AlphaFoldDB" id="A0A4Z1SQN9"/>
<dbReference type="VEuPathDB" id="GiardiaDB:GMRT_15248"/>
<reference evidence="3 4" key="1">
    <citation type="submission" date="2019-05" db="EMBL/GenBank/DDBJ databases">
        <title>The compact genome of Giardia muris reveals important steps in the evolution of intestinal protozoan parasites.</title>
        <authorList>
            <person name="Xu F."/>
            <person name="Jimenez-Gonzalez A."/>
            <person name="Einarsson E."/>
            <person name="Astvaldsson A."/>
            <person name="Peirasmaki D."/>
            <person name="Eckmann L."/>
            <person name="Andersson J.O."/>
            <person name="Svard S.G."/>
            <person name="Jerlstrom-Hultqvist J."/>
        </authorList>
    </citation>
    <scope>NUCLEOTIDE SEQUENCE [LARGE SCALE GENOMIC DNA]</scope>
    <source>
        <strain evidence="3 4">Roberts-Thomson</strain>
    </source>
</reference>
<name>A0A4Z1SQN9_GIAMU</name>
<keyword evidence="4" id="KW-1185">Reference proteome</keyword>
<dbReference type="Proteomes" id="UP000315496">
    <property type="component" value="Chromosome 2"/>
</dbReference>
<evidence type="ECO:0000313" key="4">
    <source>
        <dbReference type="Proteomes" id="UP000315496"/>
    </source>
</evidence>
<organism evidence="3 4">
    <name type="scientific">Giardia muris</name>
    <dbReference type="NCBI Taxonomy" id="5742"/>
    <lineage>
        <taxon>Eukaryota</taxon>
        <taxon>Metamonada</taxon>
        <taxon>Diplomonadida</taxon>
        <taxon>Hexamitidae</taxon>
        <taxon>Giardiinae</taxon>
        <taxon>Giardia</taxon>
    </lineage>
</organism>
<dbReference type="InterPro" id="IPR059029">
    <property type="entry name" value="FAM13A_dom"/>
</dbReference>
<dbReference type="OrthoDB" id="10253882at2759"/>
<feature type="compositionally biased region" description="Basic and acidic residues" evidence="1">
    <location>
        <begin position="272"/>
        <end position="281"/>
    </location>
</feature>
<dbReference type="EMBL" id="VDLU01000002">
    <property type="protein sequence ID" value="TNJ28172.1"/>
    <property type="molecule type" value="Genomic_DNA"/>
</dbReference>
<proteinExistence type="predicted"/>
<protein>
    <recommendedName>
        <fullName evidence="2">FAM13A-like domain-containing protein</fullName>
    </recommendedName>
</protein>
<feature type="domain" description="FAM13A-like" evidence="2">
    <location>
        <begin position="208"/>
        <end position="262"/>
    </location>
</feature>